<feature type="region of interest" description="Disordered" evidence="1">
    <location>
        <begin position="1"/>
        <end position="26"/>
    </location>
</feature>
<evidence type="ECO:0008006" key="5">
    <source>
        <dbReference type="Google" id="ProtNLM"/>
    </source>
</evidence>
<feature type="compositionally biased region" description="Polar residues" evidence="1">
    <location>
        <begin position="1"/>
        <end position="11"/>
    </location>
</feature>
<reference evidence="3 4" key="1">
    <citation type="submission" date="2020-08" db="EMBL/GenBank/DDBJ databases">
        <title>Sequencing the genomes of 1000 actinobacteria strains.</title>
        <authorList>
            <person name="Klenk H.-P."/>
        </authorList>
    </citation>
    <scope>NUCLEOTIDE SEQUENCE [LARGE SCALE GENOMIC DNA]</scope>
    <source>
        <strain evidence="3 4">DSM 45486</strain>
    </source>
</reference>
<keyword evidence="4" id="KW-1185">Reference proteome</keyword>
<feature type="transmembrane region" description="Helical" evidence="2">
    <location>
        <begin position="32"/>
        <end position="52"/>
    </location>
</feature>
<gene>
    <name evidence="3" type="ORF">F4560_000354</name>
</gene>
<dbReference type="EMBL" id="JACHMO010000001">
    <property type="protein sequence ID" value="MBB5800586.1"/>
    <property type="molecule type" value="Genomic_DNA"/>
</dbReference>
<evidence type="ECO:0000313" key="3">
    <source>
        <dbReference type="EMBL" id="MBB5800586.1"/>
    </source>
</evidence>
<feature type="region of interest" description="Disordered" evidence="1">
    <location>
        <begin position="145"/>
        <end position="190"/>
    </location>
</feature>
<protein>
    <recommendedName>
        <fullName evidence="5">DUF5666 domain-containing protein</fullName>
    </recommendedName>
</protein>
<accession>A0A7W9HEQ5</accession>
<keyword evidence="2" id="KW-1133">Transmembrane helix</keyword>
<evidence type="ECO:0000256" key="1">
    <source>
        <dbReference type="SAM" id="MobiDB-lite"/>
    </source>
</evidence>
<sequence length="190" mass="19049">MTTETEQQPTWGQEPAPQDAAPGSGWNARKTVTAIAIAVGIAAVGGGVIYAASNSEAAKGGMGGPGGYGRGNGGMVIMGGGPFGDSLHGEFQNGEVTEVDDTSITVKSRDGFTDTYKLDGDTEVNGGQGELDDLAKGDIVTVIATADDSGGDPTADSIMEGDMMRGPQQGGGKPPAKQDATDGQNPSATR</sequence>
<comment type="caution">
    <text evidence="3">The sequence shown here is derived from an EMBL/GenBank/DDBJ whole genome shotgun (WGS) entry which is preliminary data.</text>
</comment>
<proteinExistence type="predicted"/>
<dbReference type="RefSeq" id="WP_184915273.1">
    <property type="nucleotide sequence ID" value="NZ_JACHMO010000001.1"/>
</dbReference>
<dbReference type="AlphaFoldDB" id="A0A7W9HEQ5"/>
<evidence type="ECO:0000256" key="2">
    <source>
        <dbReference type="SAM" id="Phobius"/>
    </source>
</evidence>
<name>A0A7W9HEQ5_9PSEU</name>
<organism evidence="3 4">
    <name type="scientific">Saccharothrix ecbatanensis</name>
    <dbReference type="NCBI Taxonomy" id="1105145"/>
    <lineage>
        <taxon>Bacteria</taxon>
        <taxon>Bacillati</taxon>
        <taxon>Actinomycetota</taxon>
        <taxon>Actinomycetes</taxon>
        <taxon>Pseudonocardiales</taxon>
        <taxon>Pseudonocardiaceae</taxon>
        <taxon>Saccharothrix</taxon>
    </lineage>
</organism>
<dbReference type="Proteomes" id="UP000552097">
    <property type="component" value="Unassembled WGS sequence"/>
</dbReference>
<evidence type="ECO:0000313" key="4">
    <source>
        <dbReference type="Proteomes" id="UP000552097"/>
    </source>
</evidence>
<feature type="compositionally biased region" description="Polar residues" evidence="1">
    <location>
        <begin position="181"/>
        <end position="190"/>
    </location>
</feature>
<keyword evidence="2" id="KW-0472">Membrane</keyword>
<keyword evidence="2" id="KW-0812">Transmembrane</keyword>